<evidence type="ECO:0000313" key="1">
    <source>
        <dbReference type="EMBL" id="KAK4831476.1"/>
    </source>
</evidence>
<reference evidence="1 2" key="1">
    <citation type="journal article" date="2023" name="J. Hered.">
        <title>Chromosome-level genome of the wood stork (Mycteria americana) provides insight into avian chromosome evolution.</title>
        <authorList>
            <person name="Flamio R. Jr."/>
            <person name="Ramstad K.M."/>
        </authorList>
    </citation>
    <scope>NUCLEOTIDE SEQUENCE [LARGE SCALE GENOMIC DNA]</scope>
    <source>
        <strain evidence="1">JAX WOST 10</strain>
    </source>
</reference>
<keyword evidence="2" id="KW-1185">Reference proteome</keyword>
<organism evidence="1 2">
    <name type="scientific">Mycteria americana</name>
    <name type="common">Wood stork</name>
    <dbReference type="NCBI Taxonomy" id="33587"/>
    <lineage>
        <taxon>Eukaryota</taxon>
        <taxon>Metazoa</taxon>
        <taxon>Chordata</taxon>
        <taxon>Craniata</taxon>
        <taxon>Vertebrata</taxon>
        <taxon>Euteleostomi</taxon>
        <taxon>Archelosauria</taxon>
        <taxon>Archosauria</taxon>
        <taxon>Dinosauria</taxon>
        <taxon>Saurischia</taxon>
        <taxon>Theropoda</taxon>
        <taxon>Coelurosauria</taxon>
        <taxon>Aves</taxon>
        <taxon>Neognathae</taxon>
        <taxon>Neoaves</taxon>
        <taxon>Aequornithes</taxon>
        <taxon>Ciconiiformes</taxon>
        <taxon>Ciconiidae</taxon>
        <taxon>Mycteria</taxon>
    </lineage>
</organism>
<protein>
    <submittedName>
        <fullName evidence="1">Uncharacterized protein</fullName>
    </submittedName>
</protein>
<name>A0AAN7NV03_MYCAM</name>
<sequence>MILKVFSNLYDSVLRLQNDRVIQVGRNLGGLSLNVDQAAQDFTGSTEGGDALAFLHERLTMDTKQFGITLRKEDNDEGPLQVLEGCYKVSLEPSLLQAEQPQLSQPIFIGEVLQPSDHLCGLPLDSLQQVHVLFMLGAPELDAVLQVESHQSGAEGQNHLCRPAGHASFYAAQDTVGLLGCERTLSAHIELLINQQPQVLLLRAAFSPFFSQPVFVLGIALTHVQDLALGLVELHEGHMGPRLKPVKVPLDGIPALQRNLMYTLNKTGDSRDICITSHKMDNLTSGLWVVEQLAETNQYDLLVIKTRKPNKGRNNSKTDQLQKAEVPRHWIPMGSREKREAKGMSKAQYCDYKLKFHPKFHRITESYRLEKTFKIIESNRKPNTTKTTTIPCP</sequence>
<proteinExistence type="predicted"/>
<dbReference type="Proteomes" id="UP001333110">
    <property type="component" value="Unassembled WGS sequence"/>
</dbReference>
<accession>A0AAN7NV03</accession>
<comment type="caution">
    <text evidence="1">The sequence shown here is derived from an EMBL/GenBank/DDBJ whole genome shotgun (WGS) entry which is preliminary data.</text>
</comment>
<gene>
    <name evidence="1" type="ORF">QYF61_017724</name>
</gene>
<evidence type="ECO:0000313" key="2">
    <source>
        <dbReference type="Proteomes" id="UP001333110"/>
    </source>
</evidence>
<dbReference type="AlphaFoldDB" id="A0AAN7NV03"/>
<dbReference type="EMBL" id="JAUNZN010000001">
    <property type="protein sequence ID" value="KAK4831476.1"/>
    <property type="molecule type" value="Genomic_DNA"/>
</dbReference>